<dbReference type="EMBL" id="CAVMBE010000033">
    <property type="protein sequence ID" value="CAK4029423.1"/>
    <property type="molecule type" value="Genomic_DNA"/>
</dbReference>
<name>A0AAI8Z088_9PEZI</name>
<protein>
    <submittedName>
        <fullName evidence="2">Uncharacterized protein</fullName>
    </submittedName>
</protein>
<feature type="compositionally biased region" description="Basic residues" evidence="1">
    <location>
        <begin position="349"/>
        <end position="365"/>
    </location>
</feature>
<organism evidence="2 3">
    <name type="scientific">Lecanosticta acicola</name>
    <dbReference type="NCBI Taxonomy" id="111012"/>
    <lineage>
        <taxon>Eukaryota</taxon>
        <taxon>Fungi</taxon>
        <taxon>Dikarya</taxon>
        <taxon>Ascomycota</taxon>
        <taxon>Pezizomycotina</taxon>
        <taxon>Dothideomycetes</taxon>
        <taxon>Dothideomycetidae</taxon>
        <taxon>Mycosphaerellales</taxon>
        <taxon>Mycosphaerellaceae</taxon>
        <taxon>Lecanosticta</taxon>
    </lineage>
</organism>
<keyword evidence="3" id="KW-1185">Reference proteome</keyword>
<dbReference type="AlphaFoldDB" id="A0AAI8Z088"/>
<evidence type="ECO:0000313" key="3">
    <source>
        <dbReference type="Proteomes" id="UP001296104"/>
    </source>
</evidence>
<feature type="region of interest" description="Disordered" evidence="1">
    <location>
        <begin position="81"/>
        <end position="156"/>
    </location>
</feature>
<reference evidence="2" key="1">
    <citation type="submission" date="2023-11" db="EMBL/GenBank/DDBJ databases">
        <authorList>
            <person name="Alioto T."/>
            <person name="Alioto T."/>
            <person name="Gomez Garrido J."/>
        </authorList>
    </citation>
    <scope>NUCLEOTIDE SEQUENCE</scope>
</reference>
<feature type="compositionally biased region" description="Low complexity" evidence="1">
    <location>
        <begin position="89"/>
        <end position="100"/>
    </location>
</feature>
<proteinExistence type="predicted"/>
<feature type="compositionally biased region" description="Polar residues" evidence="1">
    <location>
        <begin position="101"/>
        <end position="118"/>
    </location>
</feature>
<sequence length="569" mass="63870">MSLLSTNDPNIPLHCNVCPKKPDFSDVSHLLTHVASKGHLSHYFRIKVRASTDSAAQKIVDDYDEWYLEWNLDELMRERMNQKERKRGSSSGAASRRASGVTNASANNSGRNTPVSQSRGRRETRLRENMHLLDPQLGNRRRMEHMSRPDTPASNFSYDASNIQRSLMPAFPGWASNGVDFSDSPLIKQESFGSTPSDDEDNDYDFVPGRAQATRRRQYPSESVASVIDDDNVDGLANDSTKLKGVLWPGMALFDSATPEMKRKRNQKKNVSVLKYLQATSETVEPTECVFDTSGALRKEREITGNPDSEDSLIEGESEPEPDMTEKKRSRRRPRQAMAEKNVNTGRTLRARREPHHPNSARRGRGPYYEQPAEDDDDLTYGQPRSKKRTGLSIHRDNTGPEVSFDQPAPMNYLTSGFRNPLQNGMVAPQQPYQNNTVPRVHSRQPSWGQMNGNFRSAINSNPLTAQNLSQFGQYYNQTAVHPAGAPTGHHQFNVFQQPQQYGLGQQHHAGSGMFHPQTAWDMFNFDGPDWSMFGNDMGFTVDTAPTNPLFLSSTKEDDEATISAKSDG</sequence>
<feature type="region of interest" description="Disordered" evidence="1">
    <location>
        <begin position="296"/>
        <end position="409"/>
    </location>
</feature>
<feature type="compositionally biased region" description="Basic and acidic residues" evidence="1">
    <location>
        <begin position="120"/>
        <end position="131"/>
    </location>
</feature>
<accession>A0AAI8Z088</accession>
<dbReference type="Proteomes" id="UP001296104">
    <property type="component" value="Unassembled WGS sequence"/>
</dbReference>
<gene>
    <name evidence="2" type="ORF">LECACI_7A005262</name>
</gene>
<evidence type="ECO:0000313" key="2">
    <source>
        <dbReference type="EMBL" id="CAK4029423.1"/>
    </source>
</evidence>
<evidence type="ECO:0000256" key="1">
    <source>
        <dbReference type="SAM" id="MobiDB-lite"/>
    </source>
</evidence>
<feature type="compositionally biased region" description="Acidic residues" evidence="1">
    <location>
        <begin position="308"/>
        <end position="323"/>
    </location>
</feature>
<comment type="caution">
    <text evidence="2">The sequence shown here is derived from an EMBL/GenBank/DDBJ whole genome shotgun (WGS) entry which is preliminary data.</text>
</comment>